<accession>A0A8J9VJS4</accession>
<keyword evidence="1" id="KW-0732">Signal</keyword>
<feature type="chain" id="PRO_5035461522" evidence="1">
    <location>
        <begin position="17"/>
        <end position="115"/>
    </location>
</feature>
<keyword evidence="3" id="KW-1185">Reference proteome</keyword>
<dbReference type="EMBL" id="OV170223">
    <property type="protein sequence ID" value="CAH0723008.1"/>
    <property type="molecule type" value="Genomic_DNA"/>
</dbReference>
<feature type="signal peptide" evidence="1">
    <location>
        <begin position="1"/>
        <end position="16"/>
    </location>
</feature>
<name>A0A8J9VJS4_9NEOP</name>
<dbReference type="AlphaFoldDB" id="A0A8J9VJS4"/>
<evidence type="ECO:0000313" key="2">
    <source>
        <dbReference type="EMBL" id="CAH0723008.1"/>
    </source>
</evidence>
<feature type="non-terminal residue" evidence="2">
    <location>
        <position position="115"/>
    </location>
</feature>
<evidence type="ECO:0000313" key="3">
    <source>
        <dbReference type="Proteomes" id="UP000838878"/>
    </source>
</evidence>
<organism evidence="2 3">
    <name type="scientific">Brenthis ino</name>
    <name type="common">lesser marbled fritillary</name>
    <dbReference type="NCBI Taxonomy" id="405034"/>
    <lineage>
        <taxon>Eukaryota</taxon>
        <taxon>Metazoa</taxon>
        <taxon>Ecdysozoa</taxon>
        <taxon>Arthropoda</taxon>
        <taxon>Hexapoda</taxon>
        <taxon>Insecta</taxon>
        <taxon>Pterygota</taxon>
        <taxon>Neoptera</taxon>
        <taxon>Endopterygota</taxon>
        <taxon>Lepidoptera</taxon>
        <taxon>Glossata</taxon>
        <taxon>Ditrysia</taxon>
        <taxon>Papilionoidea</taxon>
        <taxon>Nymphalidae</taxon>
        <taxon>Heliconiinae</taxon>
        <taxon>Argynnini</taxon>
        <taxon>Brenthis</taxon>
    </lineage>
</organism>
<dbReference type="Proteomes" id="UP000838878">
    <property type="component" value="Chromosome 3"/>
</dbReference>
<reference evidence="2" key="1">
    <citation type="submission" date="2021-12" db="EMBL/GenBank/DDBJ databases">
        <authorList>
            <person name="Martin H S."/>
        </authorList>
    </citation>
    <scope>NUCLEOTIDE SEQUENCE</scope>
</reference>
<evidence type="ECO:0000256" key="1">
    <source>
        <dbReference type="SAM" id="SignalP"/>
    </source>
</evidence>
<gene>
    <name evidence="2" type="ORF">BINO364_LOCUS8885</name>
</gene>
<proteinExistence type="predicted"/>
<dbReference type="OrthoDB" id="6332063at2759"/>
<protein>
    <submittedName>
        <fullName evidence="2">Uncharacterized protein</fullName>
    </submittedName>
</protein>
<sequence length="115" mass="12660">MKTFVIAVIILHLVRGNEEDFKIIDSIIQERPCAEAGGMCTVAEDCPKGHLAERQGLCPTQKKQGIDCCHGISMKETRCIKHGGVCMKPEEFCNPSLVFDGATDCVDRKCCIMTL</sequence>